<protein>
    <submittedName>
        <fullName evidence="4">TatD family deoxyribonuclease</fullName>
    </submittedName>
</protein>
<dbReference type="NCBIfam" id="TIGR00010">
    <property type="entry name" value="YchF/TatD family DNA exonuclease"/>
    <property type="match status" value="1"/>
</dbReference>
<evidence type="ECO:0000313" key="4">
    <source>
        <dbReference type="EMBL" id="AYN65118.1"/>
    </source>
</evidence>
<dbReference type="InterPro" id="IPR032466">
    <property type="entry name" value="Metal_Hydrolase"/>
</dbReference>
<feature type="binding site" evidence="3">
    <location>
        <position position="7"/>
    </location>
    <ligand>
        <name>a divalent metal cation</name>
        <dbReference type="ChEBI" id="CHEBI:60240"/>
        <label>1</label>
    </ligand>
</feature>
<evidence type="ECO:0000256" key="2">
    <source>
        <dbReference type="ARBA" id="ARBA00022801"/>
    </source>
</evidence>
<dbReference type="SUPFAM" id="SSF51556">
    <property type="entry name" value="Metallo-dependent hydrolases"/>
    <property type="match status" value="1"/>
</dbReference>
<dbReference type="InterPro" id="IPR018228">
    <property type="entry name" value="DNase_TatD-rel_CS"/>
</dbReference>
<reference evidence="4 5" key="1">
    <citation type="submission" date="2014-08" db="EMBL/GenBank/DDBJ databases">
        <authorList>
            <person name="Kuleshov K."/>
            <person name="Dedkov V."/>
            <person name="Markelov M."/>
            <person name="Pimkina E."/>
        </authorList>
    </citation>
    <scope>NUCLEOTIDE SEQUENCE [LARGE SCALE GENOMIC DNA]</scope>
    <source>
        <strain evidence="5">TOA</strain>
    </source>
</reference>
<dbReference type="GO" id="GO:0004536">
    <property type="term" value="F:DNA nuclease activity"/>
    <property type="evidence" value="ECO:0007669"/>
    <property type="project" value="InterPro"/>
</dbReference>
<dbReference type="PANTHER" id="PTHR46124:SF2">
    <property type="entry name" value="D-AMINOACYL-TRNA DEACYLASE"/>
    <property type="match status" value="1"/>
</dbReference>
<dbReference type="Proteomes" id="UP000029712">
    <property type="component" value="Chromosome"/>
</dbReference>
<proteinExistence type="predicted"/>
<dbReference type="PIRSF" id="PIRSF005902">
    <property type="entry name" value="DNase_TatD"/>
    <property type="match status" value="1"/>
</dbReference>
<dbReference type="GO" id="GO:0046872">
    <property type="term" value="F:metal ion binding"/>
    <property type="evidence" value="ECO:0007669"/>
    <property type="project" value="UniProtKB-KW"/>
</dbReference>
<organism evidence="4 5">
    <name type="scientific">Metamycoplasma hominis</name>
    <name type="common">Mycoplasma hominis</name>
    <dbReference type="NCBI Taxonomy" id="2098"/>
    <lineage>
        <taxon>Bacteria</taxon>
        <taxon>Bacillati</taxon>
        <taxon>Mycoplasmatota</taxon>
        <taxon>Mycoplasmoidales</taxon>
        <taxon>Metamycoplasmataceae</taxon>
        <taxon>Metamycoplasma</taxon>
    </lineage>
</organism>
<dbReference type="RefSeq" id="WP_036438865.1">
    <property type="nucleotide sequence ID" value="NZ_CP033021.1"/>
</dbReference>
<dbReference type="InterPro" id="IPR001130">
    <property type="entry name" value="TatD-like"/>
</dbReference>
<sequence>MKFIDLHTHPSTEYYSDPLEIVNEWHNLNMEKLFVCGTNEDDSIQAIELAKKVDFVYPVIGIHPTLSNGLQDREILNKIYEPNVVAIGEVGLDYHYDDSPSKEIQKQGFIAQIDFAKEHNLPVIMHIRDALDDSLDIITLPQYKDINFIFHSFSGDLTFLNKCLTYSNIYYSISGVVTFKNAKPLQEAVKNIPLDRIFCETDTPYLAPTPMRGKPNISPFVQYTYEYIANLKQIDVDVLVKQIKKNVRKVFKIYD</sequence>
<dbReference type="GO" id="GO:0005829">
    <property type="term" value="C:cytosol"/>
    <property type="evidence" value="ECO:0007669"/>
    <property type="project" value="TreeGrafter"/>
</dbReference>
<dbReference type="Gene3D" id="3.20.20.140">
    <property type="entry name" value="Metal-dependent hydrolases"/>
    <property type="match status" value="1"/>
</dbReference>
<evidence type="ECO:0000313" key="5">
    <source>
        <dbReference type="Proteomes" id="UP000029712"/>
    </source>
</evidence>
<reference evidence="4 5" key="2">
    <citation type="submission" date="2018-10" db="EMBL/GenBank/DDBJ databases">
        <title>Detection and isolation of Mycoplasma hominis as a predominant microorganism from pelvic cavity of patient with salpingitis and tubo-ovarian abscess.</title>
        <authorList>
            <person name="Guschin A.E."/>
            <person name="Khayrullina G.A."/>
            <person name="Rakovskaya I.V."/>
            <person name="Shelenkov A.A."/>
            <person name="Shagin D.A."/>
        </authorList>
    </citation>
    <scope>NUCLEOTIDE SEQUENCE [LARGE SCALE GENOMIC DNA]</scope>
    <source>
        <strain evidence="5">TOA</strain>
    </source>
</reference>
<dbReference type="OrthoDB" id="9810005at2"/>
<feature type="binding site" evidence="3">
    <location>
        <position position="202"/>
    </location>
    <ligand>
        <name>a divalent metal cation</name>
        <dbReference type="ChEBI" id="CHEBI:60240"/>
        <label>1</label>
    </ligand>
</feature>
<dbReference type="FunFam" id="3.20.20.140:FF:000005">
    <property type="entry name" value="TatD family hydrolase"/>
    <property type="match status" value="1"/>
</dbReference>
<keyword evidence="2" id="KW-0378">Hydrolase</keyword>
<feature type="binding site" evidence="3">
    <location>
        <position position="9"/>
    </location>
    <ligand>
        <name>a divalent metal cation</name>
        <dbReference type="ChEBI" id="CHEBI:60240"/>
        <label>1</label>
    </ligand>
</feature>
<feature type="binding site" evidence="3">
    <location>
        <position position="89"/>
    </location>
    <ligand>
        <name>a divalent metal cation</name>
        <dbReference type="ChEBI" id="CHEBI:60240"/>
        <label>1</label>
    </ligand>
</feature>
<name>A0A454C8W7_METHO</name>
<dbReference type="CDD" id="cd01310">
    <property type="entry name" value="TatD_DNAse"/>
    <property type="match status" value="1"/>
</dbReference>
<dbReference type="GO" id="GO:0016788">
    <property type="term" value="F:hydrolase activity, acting on ester bonds"/>
    <property type="evidence" value="ECO:0007669"/>
    <property type="project" value="InterPro"/>
</dbReference>
<dbReference type="PANTHER" id="PTHR46124">
    <property type="entry name" value="D-AMINOACYL-TRNA DEACYLASE"/>
    <property type="match status" value="1"/>
</dbReference>
<evidence type="ECO:0000256" key="3">
    <source>
        <dbReference type="PIRSR" id="PIRSR005902-1"/>
    </source>
</evidence>
<dbReference type="AlphaFoldDB" id="A0A454C8W7"/>
<dbReference type="PROSITE" id="PS01090">
    <property type="entry name" value="TATD_2"/>
    <property type="match status" value="1"/>
</dbReference>
<feature type="binding site" evidence="3">
    <location>
        <position position="151"/>
    </location>
    <ligand>
        <name>a divalent metal cation</name>
        <dbReference type="ChEBI" id="CHEBI:60240"/>
        <label>2</label>
    </ligand>
</feature>
<evidence type="ECO:0000256" key="1">
    <source>
        <dbReference type="ARBA" id="ARBA00022723"/>
    </source>
</evidence>
<keyword evidence="1 3" id="KW-0479">Metal-binding</keyword>
<dbReference type="EMBL" id="CP033021">
    <property type="protein sequence ID" value="AYN65118.1"/>
    <property type="molecule type" value="Genomic_DNA"/>
</dbReference>
<dbReference type="Pfam" id="PF01026">
    <property type="entry name" value="TatD_DNase"/>
    <property type="match status" value="1"/>
</dbReference>
<gene>
    <name evidence="4" type="ORF">KN71_000045</name>
</gene>
<feature type="binding site" evidence="3">
    <location>
        <position position="126"/>
    </location>
    <ligand>
        <name>a divalent metal cation</name>
        <dbReference type="ChEBI" id="CHEBI:60240"/>
        <label>2</label>
    </ligand>
</feature>
<accession>A0A454C8W7</accession>
<dbReference type="InterPro" id="IPR015991">
    <property type="entry name" value="TatD/YcfH-like"/>
</dbReference>